<dbReference type="RefSeq" id="WP_284368942.1">
    <property type="nucleotide sequence ID" value="NZ_BSNJ01000001.1"/>
</dbReference>
<proteinExistence type="predicted"/>
<reference evidence="3" key="2">
    <citation type="submission" date="2023-01" db="EMBL/GenBank/DDBJ databases">
        <title>Draft genome sequence of Algimonas porphyrae strain NBRC 108216.</title>
        <authorList>
            <person name="Sun Q."/>
            <person name="Mori K."/>
        </authorList>
    </citation>
    <scope>NUCLEOTIDE SEQUENCE</scope>
    <source>
        <strain evidence="3">NBRC 108216</strain>
    </source>
</reference>
<dbReference type="PANTHER" id="PTHR43377">
    <property type="entry name" value="BILIVERDIN REDUCTASE A"/>
    <property type="match status" value="1"/>
</dbReference>
<dbReference type="InterPro" id="IPR051450">
    <property type="entry name" value="Gfo/Idh/MocA_Oxidoreductases"/>
</dbReference>
<dbReference type="InterPro" id="IPR036291">
    <property type="entry name" value="NAD(P)-bd_dom_sf"/>
</dbReference>
<organism evidence="3 4">
    <name type="scientific">Algimonas porphyrae</name>
    <dbReference type="NCBI Taxonomy" id="1128113"/>
    <lineage>
        <taxon>Bacteria</taxon>
        <taxon>Pseudomonadati</taxon>
        <taxon>Pseudomonadota</taxon>
        <taxon>Alphaproteobacteria</taxon>
        <taxon>Maricaulales</taxon>
        <taxon>Robiginitomaculaceae</taxon>
        <taxon>Algimonas</taxon>
    </lineage>
</organism>
<dbReference type="Gene3D" id="3.40.50.720">
    <property type="entry name" value="NAD(P)-binding Rossmann-like Domain"/>
    <property type="match status" value="1"/>
</dbReference>
<dbReference type="Pfam" id="PF01408">
    <property type="entry name" value="GFO_IDH_MocA"/>
    <property type="match status" value="1"/>
</dbReference>
<name>A0ABQ5UVK9_9PROT</name>
<gene>
    <name evidence="3" type="ORF">GCM10007854_01380</name>
</gene>
<dbReference type="Proteomes" id="UP001161390">
    <property type="component" value="Unassembled WGS sequence"/>
</dbReference>
<accession>A0ABQ5UVK9</accession>
<dbReference type="InterPro" id="IPR055170">
    <property type="entry name" value="GFO_IDH_MocA-like_dom"/>
</dbReference>
<evidence type="ECO:0000259" key="2">
    <source>
        <dbReference type="Pfam" id="PF22725"/>
    </source>
</evidence>
<evidence type="ECO:0000313" key="4">
    <source>
        <dbReference type="Proteomes" id="UP001161390"/>
    </source>
</evidence>
<keyword evidence="4" id="KW-1185">Reference proteome</keyword>
<dbReference type="SUPFAM" id="SSF51735">
    <property type="entry name" value="NAD(P)-binding Rossmann-fold domains"/>
    <property type="match status" value="1"/>
</dbReference>
<evidence type="ECO:0000259" key="1">
    <source>
        <dbReference type="Pfam" id="PF01408"/>
    </source>
</evidence>
<feature type="domain" description="GFO/IDH/MocA-like oxidoreductase" evidence="2">
    <location>
        <begin position="146"/>
        <end position="226"/>
    </location>
</feature>
<feature type="domain" description="Gfo/Idh/MocA-like oxidoreductase N-terminal" evidence="1">
    <location>
        <begin position="5"/>
        <end position="121"/>
    </location>
</feature>
<sequence>MTEELKVGLVGAGVFAGYHAGKVAAHSRASLSGVFEPDQSRAEALAAQHGCDAFSDLDRLASASDALIIASPASYHAGAAIKGLLAGCHLLVEKPLATSVAIAEAIVNEAGRIGRVLQVGHQERIVMEAIGLKAVDATPREIRIVRNSPRATRNLDTSIVMDMMVHDLDLLNWLYGSPAWISAEQTRSIYSEHIDEARAELGYEGMTAYLQSSRDADSRRRWVLDYADGTVAIDFGDKTLRHDTPFALNPDFGDDPAVQDSLAAAFDRFVRACLDGTPPLASGADGLAAVSVAAAIEGTP</sequence>
<protein>
    <submittedName>
        <fullName evidence="3">Oxidoreductase</fullName>
    </submittedName>
</protein>
<dbReference type="Gene3D" id="3.30.360.10">
    <property type="entry name" value="Dihydrodipicolinate Reductase, domain 2"/>
    <property type="match status" value="1"/>
</dbReference>
<dbReference type="Pfam" id="PF22725">
    <property type="entry name" value="GFO_IDH_MocA_C3"/>
    <property type="match status" value="1"/>
</dbReference>
<dbReference type="SUPFAM" id="SSF55347">
    <property type="entry name" value="Glyceraldehyde-3-phosphate dehydrogenase-like, C-terminal domain"/>
    <property type="match status" value="1"/>
</dbReference>
<dbReference type="InterPro" id="IPR000683">
    <property type="entry name" value="Gfo/Idh/MocA-like_OxRdtase_N"/>
</dbReference>
<evidence type="ECO:0000313" key="3">
    <source>
        <dbReference type="EMBL" id="GLQ19183.1"/>
    </source>
</evidence>
<dbReference type="PANTHER" id="PTHR43377:SF1">
    <property type="entry name" value="BILIVERDIN REDUCTASE A"/>
    <property type="match status" value="1"/>
</dbReference>
<comment type="caution">
    <text evidence="3">The sequence shown here is derived from an EMBL/GenBank/DDBJ whole genome shotgun (WGS) entry which is preliminary data.</text>
</comment>
<reference evidence="3" key="1">
    <citation type="journal article" date="2014" name="Int. J. Syst. Evol. Microbiol.">
        <title>Complete genome of a new Firmicutes species belonging to the dominant human colonic microbiota ('Ruminococcus bicirculans') reveals two chromosomes and a selective capacity to utilize plant glucans.</title>
        <authorList>
            <consortium name="NISC Comparative Sequencing Program"/>
            <person name="Wegmann U."/>
            <person name="Louis P."/>
            <person name="Goesmann A."/>
            <person name="Henrissat B."/>
            <person name="Duncan S.H."/>
            <person name="Flint H.J."/>
        </authorList>
    </citation>
    <scope>NUCLEOTIDE SEQUENCE</scope>
    <source>
        <strain evidence="3">NBRC 108216</strain>
    </source>
</reference>
<dbReference type="EMBL" id="BSNJ01000001">
    <property type="protein sequence ID" value="GLQ19183.1"/>
    <property type="molecule type" value="Genomic_DNA"/>
</dbReference>